<evidence type="ECO:0000313" key="3">
    <source>
        <dbReference type="Proteomes" id="UP000288547"/>
    </source>
</evidence>
<dbReference type="AlphaFoldDB" id="A0A3S3ZHT1"/>
<name>A0A3S3ZHT1_9MICO</name>
<protein>
    <recommendedName>
        <fullName evidence="4">Large extracellular alpha-helical protein</fullName>
    </recommendedName>
</protein>
<gene>
    <name evidence="2" type="ORF">ELQ90_15095</name>
</gene>
<proteinExistence type="predicted"/>
<sequence length="470" mass="45915">MTTRPTVTRVVRTIVGVVGVGAAVATVLVTGRLDVPPIATEPASVTVTPTPAPQSRVCAGPLVEIGSDPAAATAASSIGSPSIIGGDGIIVASDVSPLAAPDDVAGGPGPSVLSAPPPEDATALAGSQSQSVTSERLAGFAASACVEATPETWLVGGSTDVGQSTVVLLANASTVEASVTLEVFGESGPIDAPGASGIVVAPGTQRIVPLAGIAPNVQLPAVHVTSIGAPIAATLQQSAVRAITPEGVDTVGATTAPATEHVIPGFAVPRAQPAEGVTGYDYRVPGVRVLSPGAFDSEVTITATPAGGAAGEPRIAVVPAGSAVDVPLDDLAPGFYSLTITSDIPVVTAAHAAVQAGDATDFAWFSAAQPLDESVTVAVAGSEPRTAVLSLVNPEAEDRSVGVVGPSGEREVVVPAGGAPVLVGDVAALSVLTDVEGLSAAVVYADGASFASFVIAPPSAASDPVVVRTR</sequence>
<accession>A0A3S3ZHT1</accession>
<organism evidence="2 3">
    <name type="scientific">Labedella phragmitis</name>
    <dbReference type="NCBI Taxonomy" id="2498849"/>
    <lineage>
        <taxon>Bacteria</taxon>
        <taxon>Bacillati</taxon>
        <taxon>Actinomycetota</taxon>
        <taxon>Actinomycetes</taxon>
        <taxon>Micrococcales</taxon>
        <taxon>Microbacteriaceae</taxon>
        <taxon>Labedella</taxon>
    </lineage>
</organism>
<reference evidence="2 3" key="1">
    <citation type="submission" date="2018-12" db="EMBL/GenBank/DDBJ databases">
        <authorList>
            <person name="Li F."/>
        </authorList>
    </citation>
    <scope>NUCLEOTIDE SEQUENCE [LARGE SCALE GENOMIC DNA]</scope>
    <source>
        <strain evidence="2 3">11W25H-1</strain>
    </source>
</reference>
<dbReference type="Proteomes" id="UP000288547">
    <property type="component" value="Unassembled WGS sequence"/>
</dbReference>
<dbReference type="InterPro" id="IPR043777">
    <property type="entry name" value="DUF5719"/>
</dbReference>
<dbReference type="Pfam" id="PF18986">
    <property type="entry name" value="DUF5719"/>
    <property type="match status" value="1"/>
</dbReference>
<evidence type="ECO:0000313" key="2">
    <source>
        <dbReference type="EMBL" id="RWZ46374.1"/>
    </source>
</evidence>
<dbReference type="OrthoDB" id="3264966at2"/>
<comment type="caution">
    <text evidence="2">The sequence shown here is derived from an EMBL/GenBank/DDBJ whole genome shotgun (WGS) entry which is preliminary data.</text>
</comment>
<evidence type="ECO:0008006" key="4">
    <source>
        <dbReference type="Google" id="ProtNLM"/>
    </source>
</evidence>
<keyword evidence="3" id="KW-1185">Reference proteome</keyword>
<dbReference type="EMBL" id="RZNB01000007">
    <property type="protein sequence ID" value="RWZ46374.1"/>
    <property type="molecule type" value="Genomic_DNA"/>
</dbReference>
<evidence type="ECO:0000256" key="1">
    <source>
        <dbReference type="SAM" id="MobiDB-lite"/>
    </source>
</evidence>
<dbReference type="RefSeq" id="WP_128496122.1">
    <property type="nucleotide sequence ID" value="NZ_RZNB01000007.1"/>
</dbReference>
<feature type="region of interest" description="Disordered" evidence="1">
    <location>
        <begin position="101"/>
        <end position="129"/>
    </location>
</feature>